<dbReference type="InterPro" id="IPR005733">
    <property type="entry name" value="TopoI_bac-type"/>
</dbReference>
<dbReference type="GO" id="GO:0003917">
    <property type="term" value="F:DNA topoisomerase type I (single strand cut, ATP-independent) activity"/>
    <property type="evidence" value="ECO:0007669"/>
    <property type="project" value="UniProtKB-UniRule"/>
</dbReference>
<dbReference type="EC" id="5.6.2.1" evidence="10"/>
<evidence type="ECO:0000256" key="8">
    <source>
        <dbReference type="ARBA" id="ARBA00023125"/>
    </source>
</evidence>
<dbReference type="STRING" id="1968527.B5M47_03485"/>
<keyword evidence="5" id="KW-0862">Zinc</keyword>
<dbReference type="GO" id="GO:0006265">
    <property type="term" value="P:DNA topological change"/>
    <property type="evidence" value="ECO:0007669"/>
    <property type="project" value="UniProtKB-UniRule"/>
</dbReference>
<feature type="site" description="Interaction with DNA" evidence="10">
    <location>
        <position position="164"/>
    </location>
</feature>
<dbReference type="PANTHER" id="PTHR42785">
    <property type="entry name" value="DNA TOPOISOMERASE, TYPE IA, CORE"/>
    <property type="match status" value="1"/>
</dbReference>
<keyword evidence="8 10" id="KW-0238">DNA-binding</keyword>
<keyword evidence="3" id="KW-0479">Metal-binding</keyword>
<evidence type="ECO:0000256" key="6">
    <source>
        <dbReference type="ARBA" id="ARBA00022842"/>
    </source>
</evidence>
<comment type="caution">
    <text evidence="13">The sequence shown here is derived from an EMBL/GenBank/DDBJ whole genome shotgun (WGS) entry which is preliminary data.</text>
</comment>
<proteinExistence type="inferred from homology"/>
<evidence type="ECO:0000259" key="12">
    <source>
        <dbReference type="PROSITE" id="PS52039"/>
    </source>
</evidence>
<comment type="function">
    <text evidence="10">Releases the supercoiling and torsional tension of DNA, which is introduced during the DNA replication and transcription, by transiently cleaving and rejoining one strand of the DNA duplex. Introduces a single-strand break via transesterification at a target site in duplex DNA. The scissile phosphodiester is attacked by the catalytic tyrosine of the enzyme, resulting in the formation of a DNA-(5'-phosphotyrosyl)-enzyme intermediate and the expulsion of a 3'-OH DNA strand. The free DNA strand then undergoes passage around the unbroken strand, thus removing DNA supercoils. Finally, in the religation step, the DNA 3'-OH attacks the covalent intermediate to expel the active-site tyrosine and restore the DNA phosphodiester backbone.</text>
</comment>
<dbReference type="AlphaFoldDB" id="A0A1W9NYV5"/>
<dbReference type="InterPro" id="IPR023405">
    <property type="entry name" value="Topo_IA_core_domain"/>
</dbReference>
<dbReference type="HAMAP" id="MF_00952">
    <property type="entry name" value="Topoisom_1_prok"/>
    <property type="match status" value="1"/>
</dbReference>
<feature type="site" description="Interaction with DNA" evidence="10">
    <location>
        <position position="514"/>
    </location>
</feature>
<dbReference type="Pfam" id="PF01396">
    <property type="entry name" value="Zn_ribbon_Top1"/>
    <property type="match status" value="3"/>
</dbReference>
<dbReference type="GO" id="GO:0008270">
    <property type="term" value="F:zinc ion binding"/>
    <property type="evidence" value="ECO:0007669"/>
    <property type="project" value="UniProtKB-KW"/>
</dbReference>
<dbReference type="Gene3D" id="1.10.460.10">
    <property type="entry name" value="Topoisomerase I, domain 2"/>
    <property type="match status" value="1"/>
</dbReference>
<accession>A0A1W9NYV5</accession>
<comment type="similarity">
    <text evidence="2 10">Belongs to the type IA topoisomerase family.</text>
</comment>
<evidence type="ECO:0000313" key="14">
    <source>
        <dbReference type="Proteomes" id="UP000192520"/>
    </source>
</evidence>
<evidence type="ECO:0000313" key="13">
    <source>
        <dbReference type="EMBL" id="OQX50703.1"/>
    </source>
</evidence>
<sequence length="738" mass="84395">MNSVVNLVIVESPTKSRKISKFLGGDYLVLSSKGHVYDLPKSKLGVDVKDKFRPEYVVVRGKKKVLQEIKKASRGAKNVYLATDLDREGEAIAWHVAASLSGVKPDQDFDFQKYRRVVFFEITKEAILEAFRSPRSLNKNLYDAQKARRILDRLVGYKLSPLLWNKIRYGLSAGRVQSVGLRLVVEREREREKFKEEKYWRIHAGLVPSKEETKAFEAELIAKDALPYEAKQKVLLFAGEYLVTKTSIKSEDQARAIIEDIKNYSFEVGKVEKKEVKQNPSPPYTTAAMQRAASSFLRLGSNQVMRLAQRLYEEGYITYHRTDSVKISQQFASKARRFLEKKFGKQFIPSSARCYQSKSKTAQEAHEVIRPTAAKDLLAVRKEIEHQLGAGEAKLYELIWGQAMASQMAAAVYERLVMDILAGPYLFRAVGSVLKFEGWKKIQKLKDRGQNAQGEELPEVGEGEKLKLEKLFHTVHQTQAPPRYTEASLIKDLESHEIGRPSTYAAIVSTILDRGYVGKEGKFLFPQDTGLVVNDLLVKHFPQIVDLKFTAKMEEDLDKIAEGKRKWVLVLKEFYGPFEKLLERKMKEIKKEEVVVMEKTDKKCPKCGSPMVVKLGKYGKFLSCSNFPKCDYAEFLDDKHTPEDEAKVDESQLQGKCPECGGELELKQGRFGRFIACSNYPKCKYTKSYLEKIGMRCPECKEGEVIIKRTRKGRVFYGCSRYPNCKYASWENPLKQRN</sequence>
<evidence type="ECO:0000259" key="11">
    <source>
        <dbReference type="PROSITE" id="PS50880"/>
    </source>
</evidence>
<dbReference type="PROSITE" id="PS00396">
    <property type="entry name" value="TOPO_IA_1"/>
    <property type="match status" value="1"/>
</dbReference>
<feature type="site" description="Interaction with DNA" evidence="10">
    <location>
        <position position="152"/>
    </location>
</feature>
<dbReference type="InterPro" id="IPR013826">
    <property type="entry name" value="Topo_IA_cen_sub3"/>
</dbReference>
<evidence type="ECO:0000256" key="3">
    <source>
        <dbReference type="ARBA" id="ARBA00022723"/>
    </source>
</evidence>
<dbReference type="InterPro" id="IPR023406">
    <property type="entry name" value="Topo_IA_AS"/>
</dbReference>
<feature type="domain" description="Topo IA-type catalytic" evidence="12">
    <location>
        <begin position="138"/>
        <end position="582"/>
    </location>
</feature>
<dbReference type="InterPro" id="IPR034149">
    <property type="entry name" value="TOPRIM_TopoI"/>
</dbReference>
<dbReference type="Gene3D" id="3.30.65.10">
    <property type="entry name" value="Bacterial Topoisomerase I, domain 1"/>
    <property type="match status" value="3"/>
</dbReference>
<evidence type="ECO:0000256" key="9">
    <source>
        <dbReference type="ARBA" id="ARBA00023235"/>
    </source>
</evidence>
<feature type="site" description="Interaction with DNA" evidence="10">
    <location>
        <position position="321"/>
    </location>
</feature>
<protein>
    <recommendedName>
        <fullName evidence="10">DNA topoisomerase 1</fullName>
        <ecNumber evidence="10">5.6.2.1</ecNumber>
    </recommendedName>
    <alternativeName>
        <fullName evidence="10">DNA topoisomerase I</fullName>
    </alternativeName>
</protein>
<comment type="subunit">
    <text evidence="10">Monomer.</text>
</comment>
<keyword evidence="6" id="KW-0460">Magnesium</keyword>
<comment type="catalytic activity">
    <reaction evidence="1 10">
        <text>ATP-independent breakage of single-stranded DNA, followed by passage and rejoining.</text>
        <dbReference type="EC" id="5.6.2.1"/>
    </reaction>
</comment>
<name>A0A1W9NYV5_UNCC3</name>
<feature type="site" description="Interaction with DNA" evidence="10">
    <location>
        <position position="149"/>
    </location>
</feature>
<dbReference type="InterPro" id="IPR013498">
    <property type="entry name" value="Topo_IA_Znf"/>
</dbReference>
<gene>
    <name evidence="10" type="primary">topA</name>
    <name evidence="13" type="ORF">B5M47_03485</name>
</gene>
<dbReference type="GO" id="GO:0003677">
    <property type="term" value="F:DNA binding"/>
    <property type="evidence" value="ECO:0007669"/>
    <property type="project" value="UniProtKB-KW"/>
</dbReference>
<keyword evidence="9 10" id="KW-0413">Isomerase</keyword>
<dbReference type="Gene3D" id="3.40.50.140">
    <property type="match status" value="1"/>
</dbReference>
<evidence type="ECO:0000256" key="1">
    <source>
        <dbReference type="ARBA" id="ARBA00000213"/>
    </source>
</evidence>
<dbReference type="CDD" id="cd00186">
    <property type="entry name" value="TOP1Ac"/>
    <property type="match status" value="1"/>
</dbReference>
<feature type="site" description="Interaction with DNA" evidence="10">
    <location>
        <position position="148"/>
    </location>
</feature>
<dbReference type="SMART" id="SM00437">
    <property type="entry name" value="TOP1Ac"/>
    <property type="match status" value="1"/>
</dbReference>
<dbReference type="Pfam" id="PF01751">
    <property type="entry name" value="Toprim"/>
    <property type="match status" value="1"/>
</dbReference>
<feature type="domain" description="Toprim" evidence="11">
    <location>
        <begin position="5"/>
        <end position="122"/>
    </location>
</feature>
<dbReference type="PRINTS" id="PR00417">
    <property type="entry name" value="PRTPISMRASEI"/>
</dbReference>
<dbReference type="InterPro" id="IPR000380">
    <property type="entry name" value="Topo_IA"/>
</dbReference>
<dbReference type="Proteomes" id="UP000192520">
    <property type="component" value="Unassembled WGS sequence"/>
</dbReference>
<dbReference type="Pfam" id="PF01131">
    <property type="entry name" value="Topoisom_bac"/>
    <property type="match status" value="1"/>
</dbReference>
<dbReference type="InterPro" id="IPR003601">
    <property type="entry name" value="Topo_IA_2"/>
</dbReference>
<evidence type="ECO:0000256" key="5">
    <source>
        <dbReference type="ARBA" id="ARBA00022833"/>
    </source>
</evidence>
<reference evidence="14" key="1">
    <citation type="submission" date="2017-03" db="EMBL/GenBank/DDBJ databases">
        <title>Novel pathways for hydrocarbon cycling and metabolic interdependencies in hydrothermal sediment communities.</title>
        <authorList>
            <person name="Dombrowski N."/>
            <person name="Seitz K."/>
            <person name="Teske A."/>
            <person name="Baker B."/>
        </authorList>
    </citation>
    <scope>NUCLEOTIDE SEQUENCE [LARGE SCALE GENOMIC DNA]</scope>
</reference>
<feature type="region of interest" description="Interaction with DNA" evidence="10">
    <location>
        <begin position="172"/>
        <end position="177"/>
    </location>
</feature>
<dbReference type="EMBL" id="MZGJ01000024">
    <property type="protein sequence ID" value="OQX50703.1"/>
    <property type="molecule type" value="Genomic_DNA"/>
</dbReference>
<dbReference type="SMART" id="SM00493">
    <property type="entry name" value="TOPRIM"/>
    <property type="match status" value="1"/>
</dbReference>
<dbReference type="InterPro" id="IPR003602">
    <property type="entry name" value="Topo_IA_DNA-bd_dom"/>
</dbReference>
<evidence type="ECO:0000256" key="7">
    <source>
        <dbReference type="ARBA" id="ARBA00023029"/>
    </source>
</evidence>
<evidence type="ECO:0000256" key="10">
    <source>
        <dbReference type="HAMAP-Rule" id="MF_00952"/>
    </source>
</evidence>
<dbReference type="PANTHER" id="PTHR42785:SF1">
    <property type="entry name" value="DNA TOPOISOMERASE"/>
    <property type="match status" value="1"/>
</dbReference>
<dbReference type="Gene3D" id="1.10.290.10">
    <property type="entry name" value="Topoisomerase I, domain 4"/>
    <property type="match status" value="1"/>
</dbReference>
<dbReference type="InterPro" id="IPR028612">
    <property type="entry name" value="Topoisom_1_IA"/>
</dbReference>
<dbReference type="NCBIfam" id="TIGR01051">
    <property type="entry name" value="topA_bact"/>
    <property type="match status" value="1"/>
</dbReference>
<dbReference type="SMART" id="SM00436">
    <property type="entry name" value="TOP1Bc"/>
    <property type="match status" value="1"/>
</dbReference>
<dbReference type="SUPFAM" id="SSF56712">
    <property type="entry name" value="Prokaryotic type I DNA topoisomerase"/>
    <property type="match status" value="1"/>
</dbReference>
<dbReference type="SUPFAM" id="SSF57783">
    <property type="entry name" value="Zinc beta-ribbon"/>
    <property type="match status" value="2"/>
</dbReference>
<keyword evidence="4" id="KW-0863">Zinc-finger</keyword>
<dbReference type="GO" id="GO:0005694">
    <property type="term" value="C:chromosome"/>
    <property type="evidence" value="ECO:0007669"/>
    <property type="project" value="InterPro"/>
</dbReference>
<keyword evidence="7 10" id="KW-0799">Topoisomerase</keyword>
<evidence type="ECO:0000256" key="2">
    <source>
        <dbReference type="ARBA" id="ARBA00009446"/>
    </source>
</evidence>
<dbReference type="Gene3D" id="2.70.20.10">
    <property type="entry name" value="Topoisomerase I, domain 3"/>
    <property type="match status" value="1"/>
</dbReference>
<dbReference type="InterPro" id="IPR013824">
    <property type="entry name" value="Topo_IA_cen_sub1"/>
</dbReference>
<evidence type="ECO:0000256" key="4">
    <source>
        <dbReference type="ARBA" id="ARBA00022771"/>
    </source>
</evidence>
<dbReference type="InterPro" id="IPR013497">
    <property type="entry name" value="Topo_IA_cen"/>
</dbReference>
<organism evidence="13 14">
    <name type="scientific">candidate division CPR3 bacterium 4484_211</name>
    <dbReference type="NCBI Taxonomy" id="1968527"/>
    <lineage>
        <taxon>Bacteria</taxon>
        <taxon>Bacteria division CPR3</taxon>
    </lineage>
</organism>
<dbReference type="InterPro" id="IPR006171">
    <property type="entry name" value="TOPRIM_dom"/>
</dbReference>
<feature type="active site" description="O-(5'-phospho-DNA)-tyrosine intermediate" evidence="10">
    <location>
        <position position="319"/>
    </location>
</feature>
<dbReference type="InterPro" id="IPR013825">
    <property type="entry name" value="Topo_IA_cen_sub2"/>
</dbReference>
<dbReference type="PROSITE" id="PS52039">
    <property type="entry name" value="TOPO_IA_2"/>
    <property type="match status" value="1"/>
</dbReference>
<dbReference type="CDD" id="cd03363">
    <property type="entry name" value="TOPRIM_TopoIA_TopoI"/>
    <property type="match status" value="1"/>
</dbReference>
<feature type="site" description="Interaction with DNA" evidence="10">
    <location>
        <position position="157"/>
    </location>
</feature>
<dbReference type="PROSITE" id="PS50880">
    <property type="entry name" value="TOPRIM"/>
    <property type="match status" value="1"/>
</dbReference>
<feature type="site" description="Interaction with DNA" evidence="10">
    <location>
        <position position="35"/>
    </location>
</feature>